<evidence type="ECO:0000313" key="2">
    <source>
        <dbReference type="EMBL" id="KAF2867085.1"/>
    </source>
</evidence>
<gene>
    <name evidence="2" type="ORF">BDV95DRAFT_582451</name>
</gene>
<proteinExistence type="predicted"/>
<reference evidence="2 3" key="1">
    <citation type="submission" date="2020-01" db="EMBL/GenBank/DDBJ databases">
        <authorList>
            <consortium name="DOE Joint Genome Institute"/>
            <person name="Haridas S."/>
            <person name="Albert R."/>
            <person name="Binder M."/>
            <person name="Bloem J."/>
            <person name="Labutti K."/>
            <person name="Salamov A."/>
            <person name="Andreopoulos B."/>
            <person name="Baker S.E."/>
            <person name="Barry K."/>
            <person name="Bills G."/>
            <person name="Bluhm B.H."/>
            <person name="Cannon C."/>
            <person name="Castanera R."/>
            <person name="Culley D.E."/>
            <person name="Daum C."/>
            <person name="Ezra D."/>
            <person name="Gonzalez J.B."/>
            <person name="Henrissat B."/>
            <person name="Kuo A."/>
            <person name="Liang C."/>
            <person name="Lipzen A."/>
            <person name="Lutzoni F."/>
            <person name="Magnuson J."/>
            <person name="Mondo S."/>
            <person name="Nolan M."/>
            <person name="Ohm R."/>
            <person name="Pangilinan J."/>
            <person name="Park H.-J.H."/>
            <person name="Ramirez L."/>
            <person name="Alfaro M."/>
            <person name="Sun H."/>
            <person name="Tritt A."/>
            <person name="Yoshinaga Y."/>
            <person name="Zwiers L.-H.L."/>
            <person name="Turgeon B.G."/>
            <person name="Goodwin S.B."/>
            <person name="Spatafora J.W."/>
            <person name="Crous P.W."/>
            <person name="Grigoriev I.V."/>
        </authorList>
    </citation>
    <scope>NUCLEOTIDE SEQUENCE [LARGE SCALE GENOMIC DNA]</scope>
    <source>
        <strain evidence="2 3">CBS 611.86</strain>
    </source>
</reference>
<evidence type="ECO:0000313" key="3">
    <source>
        <dbReference type="Proteomes" id="UP000481861"/>
    </source>
</evidence>
<feature type="compositionally biased region" description="Basic residues" evidence="1">
    <location>
        <begin position="120"/>
        <end position="131"/>
    </location>
</feature>
<comment type="caution">
    <text evidence="2">The sequence shown here is derived from an EMBL/GenBank/DDBJ whole genome shotgun (WGS) entry which is preliminary data.</text>
</comment>
<evidence type="ECO:0000256" key="1">
    <source>
        <dbReference type="SAM" id="MobiDB-lite"/>
    </source>
</evidence>
<dbReference type="EMBL" id="JAADJZ010000024">
    <property type="protein sequence ID" value="KAF2867085.1"/>
    <property type="molecule type" value="Genomic_DNA"/>
</dbReference>
<keyword evidence="3" id="KW-1185">Reference proteome</keyword>
<protein>
    <submittedName>
        <fullName evidence="2">Uncharacterized protein</fullName>
    </submittedName>
</protein>
<dbReference type="Proteomes" id="UP000481861">
    <property type="component" value="Unassembled WGS sequence"/>
</dbReference>
<accession>A0A7C8MHA8</accession>
<organism evidence="2 3">
    <name type="scientific">Massariosphaeria phaeospora</name>
    <dbReference type="NCBI Taxonomy" id="100035"/>
    <lineage>
        <taxon>Eukaryota</taxon>
        <taxon>Fungi</taxon>
        <taxon>Dikarya</taxon>
        <taxon>Ascomycota</taxon>
        <taxon>Pezizomycotina</taxon>
        <taxon>Dothideomycetes</taxon>
        <taxon>Pleosporomycetidae</taxon>
        <taxon>Pleosporales</taxon>
        <taxon>Pleosporales incertae sedis</taxon>
        <taxon>Massariosphaeria</taxon>
    </lineage>
</organism>
<feature type="compositionally biased region" description="Basic residues" evidence="1">
    <location>
        <begin position="142"/>
        <end position="151"/>
    </location>
</feature>
<dbReference type="AlphaFoldDB" id="A0A7C8MHA8"/>
<name>A0A7C8MHA8_9PLEO</name>
<feature type="region of interest" description="Disordered" evidence="1">
    <location>
        <begin position="74"/>
        <end position="157"/>
    </location>
</feature>
<feature type="compositionally biased region" description="Low complexity" evidence="1">
    <location>
        <begin position="82"/>
        <end position="105"/>
    </location>
</feature>
<sequence length="157" mass="17649">MDWHETFYSSFTDAWGTIEYYLTSFKICEYSFYGTSETVKPTTSSDFLHRSTSDNLGTSYTISIKALTVSYYSRTSSASPGPLASATPANSTTTSTTFLSTTFPSPTFPPPTHQPQPKHNDRHQRRCRNRRATPAIGTSHHLIPRPKKSKTRGTEKR</sequence>